<dbReference type="CDD" id="cd03768">
    <property type="entry name" value="SR_ResInv"/>
    <property type="match status" value="1"/>
</dbReference>
<evidence type="ECO:0000259" key="2">
    <source>
        <dbReference type="PROSITE" id="PS51736"/>
    </source>
</evidence>
<dbReference type="EMBL" id="RKLV01000012">
    <property type="protein sequence ID" value="MCX2819787.1"/>
    <property type="molecule type" value="Genomic_DNA"/>
</dbReference>
<organism evidence="4 5">
    <name type="scientific">Halorutilus salinus</name>
    <dbReference type="NCBI Taxonomy" id="2487751"/>
    <lineage>
        <taxon>Archaea</taxon>
        <taxon>Methanobacteriati</taxon>
        <taxon>Methanobacteriota</taxon>
        <taxon>Stenosarchaea group</taxon>
        <taxon>Halobacteria</taxon>
        <taxon>Halorutilales</taxon>
        <taxon>Halorutilaceae</taxon>
        <taxon>Halorutilus</taxon>
    </lineage>
</organism>
<dbReference type="InterPro" id="IPR011109">
    <property type="entry name" value="DNA_bind_recombinase_dom"/>
</dbReference>
<evidence type="ECO:0000313" key="5">
    <source>
        <dbReference type="Proteomes" id="UP001149411"/>
    </source>
</evidence>
<evidence type="ECO:0000256" key="1">
    <source>
        <dbReference type="SAM" id="MobiDB-lite"/>
    </source>
</evidence>
<dbReference type="Gene3D" id="3.90.1750.20">
    <property type="entry name" value="Putative Large Serine Recombinase, Chain B, Domain 2"/>
    <property type="match status" value="1"/>
</dbReference>
<dbReference type="GO" id="GO:0000150">
    <property type="term" value="F:DNA strand exchange activity"/>
    <property type="evidence" value="ECO:0007669"/>
    <property type="project" value="InterPro"/>
</dbReference>
<gene>
    <name evidence="4" type="ORF">EGH25_10545</name>
</gene>
<dbReference type="Pfam" id="PF00239">
    <property type="entry name" value="Resolvase"/>
    <property type="match status" value="1"/>
</dbReference>
<dbReference type="PROSITE" id="PS51736">
    <property type="entry name" value="RECOMBINASES_3"/>
    <property type="match status" value="1"/>
</dbReference>
<dbReference type="PROSITE" id="PS51737">
    <property type="entry name" value="RECOMBINASE_DNA_BIND"/>
    <property type="match status" value="1"/>
</dbReference>
<dbReference type="InterPro" id="IPR050639">
    <property type="entry name" value="SSR_resolvase"/>
</dbReference>
<feature type="compositionally biased region" description="Polar residues" evidence="1">
    <location>
        <begin position="1"/>
        <end position="10"/>
    </location>
</feature>
<dbReference type="PANTHER" id="PTHR30461">
    <property type="entry name" value="DNA-INVERTASE FROM LAMBDOID PROPHAGE"/>
    <property type="match status" value="1"/>
</dbReference>
<feature type="domain" description="Recombinase" evidence="3">
    <location>
        <begin position="175"/>
        <end position="279"/>
    </location>
</feature>
<name>A0A9Q4GHE7_9EURY</name>
<comment type="caution">
    <text evidence="4">The sequence shown here is derived from an EMBL/GenBank/DDBJ whole genome shotgun (WGS) entry which is preliminary data.</text>
</comment>
<feature type="region of interest" description="Disordered" evidence="1">
    <location>
        <begin position="1"/>
        <end position="20"/>
    </location>
</feature>
<sequence>MSLSNSQVPARSNDEESDAETAAIYARTSSRNQLHGYSINEQVRCCWERCSLMGWQVSRVFQDEVESGKDTDRPMFQEMMTAAEDDVFDVVVFWKLDRFSRSLMHTVNLEEKLSDLGVALHSVTEQIDTTTPAGRFNFRNIANAAEFEREMISQRTQMGHHAMALDHKWPNDSPPLGYTRLDDGKLEVNEDAGLVEQIYRMYLELESMPQVAYELNQEGMTTPKKGKWTPDYIGEILRNELYTGRYSLSDVSDYVPEYRIVSDDLFDEVTQTRFRFRNGDADNPNMPEDRKQDAIDGVISQYVDYLN</sequence>
<dbReference type="Pfam" id="PF07508">
    <property type="entry name" value="Recombinase"/>
    <property type="match status" value="1"/>
</dbReference>
<dbReference type="SUPFAM" id="SSF53041">
    <property type="entry name" value="Resolvase-like"/>
    <property type="match status" value="1"/>
</dbReference>
<dbReference type="PANTHER" id="PTHR30461:SF23">
    <property type="entry name" value="DNA RECOMBINASE-RELATED"/>
    <property type="match status" value="1"/>
</dbReference>
<dbReference type="Gene3D" id="3.40.50.1390">
    <property type="entry name" value="Resolvase, N-terminal catalytic domain"/>
    <property type="match status" value="1"/>
</dbReference>
<proteinExistence type="predicted"/>
<dbReference type="RefSeq" id="WP_266088373.1">
    <property type="nucleotide sequence ID" value="NZ_RKLV01000012.1"/>
</dbReference>
<reference evidence="4" key="1">
    <citation type="submission" date="2022-09" db="EMBL/GenBank/DDBJ databases">
        <title>Haloadaptaus new haloarchaeum isolated from saline soil.</title>
        <authorList>
            <person name="Duran-Viseras A."/>
            <person name="Sanchez-Porro C."/>
            <person name="Ventosa A."/>
        </authorList>
    </citation>
    <scope>NUCLEOTIDE SEQUENCE</scope>
    <source>
        <strain evidence="4">F3-133</strain>
    </source>
</reference>
<dbReference type="GO" id="GO:0003677">
    <property type="term" value="F:DNA binding"/>
    <property type="evidence" value="ECO:0007669"/>
    <property type="project" value="InterPro"/>
</dbReference>
<dbReference type="InterPro" id="IPR036162">
    <property type="entry name" value="Resolvase-like_N_sf"/>
</dbReference>
<feature type="domain" description="Resolvase/invertase-type recombinase catalytic" evidence="2">
    <location>
        <begin position="21"/>
        <end position="167"/>
    </location>
</feature>
<keyword evidence="5" id="KW-1185">Reference proteome</keyword>
<dbReference type="InterPro" id="IPR006119">
    <property type="entry name" value="Resolv_N"/>
</dbReference>
<protein>
    <submittedName>
        <fullName evidence="4">Recombinase family protein</fullName>
    </submittedName>
</protein>
<dbReference type="AlphaFoldDB" id="A0A9Q4GHE7"/>
<dbReference type="Proteomes" id="UP001149411">
    <property type="component" value="Unassembled WGS sequence"/>
</dbReference>
<dbReference type="SMART" id="SM00857">
    <property type="entry name" value="Resolvase"/>
    <property type="match status" value="1"/>
</dbReference>
<evidence type="ECO:0000259" key="3">
    <source>
        <dbReference type="PROSITE" id="PS51737"/>
    </source>
</evidence>
<dbReference type="InterPro" id="IPR038109">
    <property type="entry name" value="DNA_bind_recomb_sf"/>
</dbReference>
<evidence type="ECO:0000313" key="4">
    <source>
        <dbReference type="EMBL" id="MCX2819787.1"/>
    </source>
</evidence>
<accession>A0A9Q4GHE7</accession>